<organism evidence="1 2">
    <name type="scientific">Oncorhynchus tshawytscha</name>
    <name type="common">Chinook salmon</name>
    <name type="synonym">Salmo tshawytscha</name>
    <dbReference type="NCBI Taxonomy" id="74940"/>
    <lineage>
        <taxon>Eukaryota</taxon>
        <taxon>Metazoa</taxon>
        <taxon>Chordata</taxon>
        <taxon>Craniata</taxon>
        <taxon>Vertebrata</taxon>
        <taxon>Euteleostomi</taxon>
        <taxon>Actinopterygii</taxon>
        <taxon>Neopterygii</taxon>
        <taxon>Teleostei</taxon>
        <taxon>Protacanthopterygii</taxon>
        <taxon>Salmoniformes</taxon>
        <taxon>Salmonidae</taxon>
        <taxon>Salmoninae</taxon>
        <taxon>Oncorhynchus</taxon>
    </lineage>
</organism>
<protein>
    <submittedName>
        <fullName evidence="1">Uncharacterized protein</fullName>
    </submittedName>
</protein>
<sequence length="67" mass="7549">MPRVDTDLKLDFTDVVVAGLDLLAKVYHNKKDLSLYLIPLRECLLEYSVSKGDKLQPCSRKATALKV</sequence>
<accession>A0AAZ3SE67</accession>
<reference evidence="1" key="3">
    <citation type="submission" date="2025-09" db="UniProtKB">
        <authorList>
            <consortium name="Ensembl"/>
        </authorList>
    </citation>
    <scope>IDENTIFICATION</scope>
</reference>
<evidence type="ECO:0000313" key="1">
    <source>
        <dbReference type="Ensembl" id="ENSOTSP00005151296.1"/>
    </source>
</evidence>
<dbReference type="AlphaFoldDB" id="A0AAZ3SE67"/>
<keyword evidence="2" id="KW-1185">Reference proteome</keyword>
<reference evidence="1" key="2">
    <citation type="submission" date="2025-08" db="UniProtKB">
        <authorList>
            <consortium name="Ensembl"/>
        </authorList>
    </citation>
    <scope>IDENTIFICATION</scope>
</reference>
<proteinExistence type="predicted"/>
<reference evidence="2" key="1">
    <citation type="journal article" date="2018" name="PLoS ONE">
        <title>Chinook salmon (Oncorhynchus tshawytscha) genome and transcriptome.</title>
        <authorList>
            <person name="Christensen K.A."/>
            <person name="Leong J.S."/>
            <person name="Sakhrani D."/>
            <person name="Biagi C.A."/>
            <person name="Minkley D.R."/>
            <person name="Withler R.E."/>
            <person name="Rondeau E.B."/>
            <person name="Koop B.F."/>
            <person name="Devlin R.H."/>
        </authorList>
    </citation>
    <scope>NUCLEOTIDE SEQUENCE [LARGE SCALE GENOMIC DNA]</scope>
</reference>
<dbReference type="Proteomes" id="UP000694402">
    <property type="component" value="Unassembled WGS sequence"/>
</dbReference>
<evidence type="ECO:0000313" key="2">
    <source>
        <dbReference type="Proteomes" id="UP000694402"/>
    </source>
</evidence>
<dbReference type="Ensembl" id="ENSOTST00005146712.1">
    <property type="protein sequence ID" value="ENSOTSP00005151296.1"/>
    <property type="gene ID" value="ENSOTSG00005075323.1"/>
</dbReference>
<name>A0AAZ3SE67_ONCTS</name>